<feature type="compositionally biased region" description="Low complexity" evidence="10">
    <location>
        <begin position="493"/>
        <end position="527"/>
    </location>
</feature>
<dbReference type="SMART" id="SM00576">
    <property type="entry name" value="BTP"/>
    <property type="match status" value="1"/>
</dbReference>
<feature type="compositionally biased region" description="Gly residues" evidence="10">
    <location>
        <begin position="677"/>
        <end position="700"/>
    </location>
</feature>
<feature type="region of interest" description="Disordered" evidence="10">
    <location>
        <begin position="114"/>
        <end position="146"/>
    </location>
</feature>
<evidence type="ECO:0000259" key="11">
    <source>
        <dbReference type="PROSITE" id="PS50016"/>
    </source>
</evidence>
<proteinExistence type="predicted"/>
<keyword evidence="5" id="KW-0805">Transcription regulation</keyword>
<keyword evidence="9" id="KW-0175">Coiled coil</keyword>
<keyword evidence="2" id="KW-0479">Metal-binding</keyword>
<organism evidence="12 13">
    <name type="scientific">Caulochytrium protostelioides</name>
    <dbReference type="NCBI Taxonomy" id="1555241"/>
    <lineage>
        <taxon>Eukaryota</taxon>
        <taxon>Fungi</taxon>
        <taxon>Fungi incertae sedis</taxon>
        <taxon>Chytridiomycota</taxon>
        <taxon>Chytridiomycota incertae sedis</taxon>
        <taxon>Chytridiomycetes</taxon>
        <taxon>Caulochytriales</taxon>
        <taxon>Caulochytriaceae</taxon>
        <taxon>Caulochytrium</taxon>
    </lineage>
</organism>
<feature type="coiled-coil region" evidence="9">
    <location>
        <begin position="1756"/>
        <end position="1783"/>
    </location>
</feature>
<feature type="compositionally biased region" description="Acidic residues" evidence="10">
    <location>
        <begin position="414"/>
        <end position="424"/>
    </location>
</feature>
<dbReference type="SUPFAM" id="SSF57903">
    <property type="entry name" value="FYVE/PHD zinc finger"/>
    <property type="match status" value="1"/>
</dbReference>
<dbReference type="InterPro" id="IPR019787">
    <property type="entry name" value="Znf_PHD-finger"/>
</dbReference>
<dbReference type="InterPro" id="IPR011011">
    <property type="entry name" value="Znf_FYVE_PHD"/>
</dbReference>
<evidence type="ECO:0000256" key="6">
    <source>
        <dbReference type="ARBA" id="ARBA00023163"/>
    </source>
</evidence>
<dbReference type="OrthoDB" id="436852at2759"/>
<dbReference type="PANTHER" id="PTHR31432:SF0">
    <property type="entry name" value="INTRAFLAGELLAR TRANSPORT PROTEIN 74 HOMOLOG"/>
    <property type="match status" value="1"/>
</dbReference>
<feature type="region of interest" description="Disordered" evidence="10">
    <location>
        <begin position="1604"/>
        <end position="1697"/>
    </location>
</feature>
<dbReference type="STRING" id="1555241.A0A4P9XDG2"/>
<feature type="coiled-coil region" evidence="9">
    <location>
        <begin position="1493"/>
        <end position="1548"/>
    </location>
</feature>
<protein>
    <recommendedName>
        <fullName evidence="11">PHD-type domain-containing protein</fullName>
    </recommendedName>
</protein>
<dbReference type="GO" id="GO:0035735">
    <property type="term" value="P:intraciliary transport involved in cilium assembly"/>
    <property type="evidence" value="ECO:0007669"/>
    <property type="project" value="TreeGrafter"/>
</dbReference>
<feature type="compositionally biased region" description="Acidic residues" evidence="10">
    <location>
        <begin position="119"/>
        <end position="146"/>
    </location>
</feature>
<evidence type="ECO:0000256" key="8">
    <source>
        <dbReference type="PROSITE-ProRule" id="PRU00146"/>
    </source>
</evidence>
<evidence type="ECO:0000256" key="4">
    <source>
        <dbReference type="ARBA" id="ARBA00022833"/>
    </source>
</evidence>
<evidence type="ECO:0000256" key="5">
    <source>
        <dbReference type="ARBA" id="ARBA00023015"/>
    </source>
</evidence>
<feature type="compositionally biased region" description="Pro residues" evidence="10">
    <location>
        <begin position="266"/>
        <end position="286"/>
    </location>
</feature>
<feature type="compositionally biased region" description="Pro residues" evidence="10">
    <location>
        <begin position="163"/>
        <end position="181"/>
    </location>
</feature>
<feature type="compositionally biased region" description="Pro residues" evidence="10">
    <location>
        <begin position="188"/>
        <end position="198"/>
    </location>
</feature>
<dbReference type="InterPro" id="IPR013083">
    <property type="entry name" value="Znf_RING/FYVE/PHD"/>
</dbReference>
<dbReference type="InterPro" id="IPR019786">
    <property type="entry name" value="Zinc_finger_PHD-type_CS"/>
</dbReference>
<dbReference type="GO" id="GO:0008270">
    <property type="term" value="F:zinc ion binding"/>
    <property type="evidence" value="ECO:0007669"/>
    <property type="project" value="UniProtKB-KW"/>
</dbReference>
<keyword evidence="3 8" id="KW-0863">Zinc-finger</keyword>
<feature type="compositionally biased region" description="Pro residues" evidence="10">
    <location>
        <begin position="349"/>
        <end position="370"/>
    </location>
</feature>
<feature type="compositionally biased region" description="Low complexity" evidence="10">
    <location>
        <begin position="919"/>
        <end position="928"/>
    </location>
</feature>
<evidence type="ECO:0000313" key="13">
    <source>
        <dbReference type="Proteomes" id="UP000274922"/>
    </source>
</evidence>
<feature type="compositionally biased region" description="Low complexity" evidence="10">
    <location>
        <begin position="287"/>
        <end position="298"/>
    </location>
</feature>
<feature type="compositionally biased region" description="Basic residues" evidence="10">
    <location>
        <begin position="1660"/>
        <end position="1673"/>
    </location>
</feature>
<sequence>MAPSPDAFGGAMLRVAVLQILLQSGFQSAQHGATLVLTDMLVGYLRMLTGVVKAHAEHGGRVVPDNDDMSRALQTLGLDVEELQDSLLIWNQAVHSLFEHKVPRLDHYVAREHERSLRDEDDDIDVYDEESDQEDGVGDGVGDEPMLDDVATAMETDTFAAAAPPPPPMLGTLRPPPPPPMLGSQLQAPPPPPPPPMLGTPAAPATDTSDHAGMAPPPPPPPMLDGASASAPAAPMVPPPPPMLLGQLPVKAEPASPKTTLAPSSPLAPPPPPPPPPLLAPPPPPMLGAAATATATEASPPPPVLPATEDAMEVDDASATHVMVVPSKSPTKPPPPPLALAAPAVGKPSKPPRAPLPPPAAPHRSPPVLSPPVSDRAPVASRAWSHRQAFIRAEPGAFPVDPAVDVVDVRLLSSEDEDEDDELDERTSHAAHTDDEMEGATTRGAASPSGGEPGLMTPQSQGHPDPDSDTEMDFLFALRPRHLAVVDDDDRAAATPTRVPATPSAHPADATATATPTLAKPRTPAAAETLDGAAAPVFEPLPLPQLIAQFTPSDDQFAVDPLASPPPPPVVNPDGTYTAPPPFALLPRPPSPGTTAISALWLRQQGDAQHLPHRAAGPPSTSGTLRLQTGGAQGLWVDDWLTPLLPGVPFPAQLHQKAEAHPAKTSAPTKAPAKSGRGAGRGRGSRGGGRGSRGGRGGARGASARSTAIVDSDEESHDDDDDDDDDAVLIHALRSIPAAAPAAAAAASAAGATPAAPAALAAVPASMAHVVAGTPIVLPIAMPVPAPAAAAPAPATPLMTPSASAPTPSVASSTATTPSELPKGKIRLKLKTASITMPPAPSEAVAAVAAPTAPTAPTASTAAGTPAPSHPAIRLTLPIPPARAASASGSPVVPPAAAAAAVPAGASPRLPPVPPPSDAPSAVAPPATAASKASASPAVAPAVAPAAAAASGAAAGAAAGIPGPSAFGGIILDLSKPVPAVMGYQQDESIDCVCANPHLDDGSFMIACDQCELWFHGRCVDVQTPPSTWLCPRCRPKAAMEERYIGEGGERHSSECAAKPRTGLPPRRWDRPRVAVPGGSPALGPTAGIASGGRSTRCIGDPGSFDISGDLTAAAVSRSPLASGILLHAATAAPWLRADRLRHPAARRTRPAAVDPPSRAPACAPAMQRPPTSSGRPRTGMAPSGTATAGLANVGLSKSQLGGPSSGPLGTRQGLNASAAAAAAPLGRLRTGVVPRFTARPTTQQGLGNLRLGTAGAGVAGALHAVPGTAAGMLGRQIQDASFFQTLLQTQLARVEAETARLSDELVQRERENSSNAAFARRAKTLRNDVGEARRQLGDANLHLEKRHADVSIAAIEAEAAALAKRNAVLEAEVETVFEERTRAEQSLKDAEAQLHRQEALREAAIGRLTLAQQEAFARARDRHAATAARVAALEADMARLDQTIQALVENPAIDDDPKKRDAVGLARQLFALRGVERQLERDLATRASVEERQSLLEQVKRGNAALASLESRLAAARKEERLLQDQLADVAQRLEALQAQAAASGNEKDAKYFELVKRDQAMTAFLATADERIGTAMQRNAALETRISGYLDQIRNAQRLQKQQNGMLAYGRTGMVGDRGSDDEDDDDDDDDDQASNDDDGSAHDSANGDSDGDGNAGQRRRSNKRRARRARASHEAGEGDGDDLDENFLVDTSSPEGLMRTKIEIQKQLEKRQATLMELQKEGAALAQQEQALATQIETIERQLASSLTSSKTQAELAKERDALLRENQALQADVAECEARVMARQSELDANETYTQLMALEAKVRHRETLNAGLQLEIARRAVESNPLPERHAVLHMIKQLNARLIASQQ</sequence>
<accession>A0A4P9XDG2</accession>
<evidence type="ECO:0000256" key="10">
    <source>
        <dbReference type="SAM" id="MobiDB-lite"/>
    </source>
</evidence>
<feature type="compositionally biased region" description="Acidic residues" evidence="10">
    <location>
        <begin position="711"/>
        <end position="725"/>
    </location>
</feature>
<evidence type="ECO:0000313" key="12">
    <source>
        <dbReference type="EMBL" id="RKP03547.1"/>
    </source>
</evidence>
<evidence type="ECO:0000256" key="1">
    <source>
        <dbReference type="ARBA" id="ARBA00004123"/>
    </source>
</evidence>
<feature type="compositionally biased region" description="Acidic residues" evidence="10">
    <location>
        <begin position="1680"/>
        <end position="1690"/>
    </location>
</feature>
<feature type="region of interest" description="Disordered" evidence="10">
    <location>
        <begin position="908"/>
        <end position="928"/>
    </location>
</feature>
<dbReference type="EMBL" id="ML014121">
    <property type="protein sequence ID" value="RKP03547.1"/>
    <property type="molecule type" value="Genomic_DNA"/>
</dbReference>
<feature type="region of interest" description="Disordered" evidence="10">
    <location>
        <begin position="1146"/>
        <end position="1189"/>
    </location>
</feature>
<feature type="region of interest" description="Disordered" evidence="10">
    <location>
        <begin position="160"/>
        <end position="384"/>
    </location>
</feature>
<dbReference type="GO" id="GO:0048487">
    <property type="term" value="F:beta-tubulin binding"/>
    <property type="evidence" value="ECO:0007669"/>
    <property type="project" value="InterPro"/>
</dbReference>
<feature type="region of interest" description="Disordered" evidence="10">
    <location>
        <begin position="409"/>
        <end position="533"/>
    </location>
</feature>
<dbReference type="InterPro" id="IPR029602">
    <property type="entry name" value="IFT74"/>
</dbReference>
<keyword evidence="4" id="KW-0862">Zinc</keyword>
<dbReference type="PROSITE" id="PS50016">
    <property type="entry name" value="ZF_PHD_2"/>
    <property type="match status" value="1"/>
</dbReference>
<dbReference type="Gene3D" id="3.30.40.10">
    <property type="entry name" value="Zinc/RING finger domain, C3HC4 (zinc finger)"/>
    <property type="match status" value="1"/>
</dbReference>
<dbReference type="GO" id="GO:0030992">
    <property type="term" value="C:intraciliary transport particle B"/>
    <property type="evidence" value="ECO:0007669"/>
    <property type="project" value="InterPro"/>
</dbReference>
<dbReference type="InterPro" id="IPR001965">
    <property type="entry name" value="Znf_PHD"/>
</dbReference>
<dbReference type="PROSITE" id="PS01359">
    <property type="entry name" value="ZF_PHD_1"/>
    <property type="match status" value="1"/>
</dbReference>
<dbReference type="GO" id="GO:0046982">
    <property type="term" value="F:protein heterodimerization activity"/>
    <property type="evidence" value="ECO:0007669"/>
    <property type="project" value="InterPro"/>
</dbReference>
<dbReference type="InterPro" id="IPR009072">
    <property type="entry name" value="Histone-fold"/>
</dbReference>
<feature type="region of interest" description="Disordered" evidence="10">
    <location>
        <begin position="546"/>
        <end position="629"/>
    </location>
</feature>
<dbReference type="Pfam" id="PF00628">
    <property type="entry name" value="PHD"/>
    <property type="match status" value="1"/>
</dbReference>
<feature type="compositionally biased region" description="Low complexity" evidence="10">
    <location>
        <begin position="701"/>
        <end position="710"/>
    </location>
</feature>
<evidence type="ECO:0000256" key="7">
    <source>
        <dbReference type="ARBA" id="ARBA00023242"/>
    </source>
</evidence>
<feature type="compositionally biased region" description="Basic and acidic residues" evidence="10">
    <location>
        <begin position="425"/>
        <end position="434"/>
    </location>
</feature>
<feature type="region of interest" description="Disordered" evidence="10">
    <location>
        <begin position="1050"/>
        <end position="1094"/>
    </location>
</feature>
<feature type="compositionally biased region" description="Pro residues" evidence="10">
    <location>
        <begin position="909"/>
        <end position="918"/>
    </location>
</feature>
<evidence type="ECO:0000256" key="3">
    <source>
        <dbReference type="ARBA" id="ARBA00022771"/>
    </source>
</evidence>
<dbReference type="Pfam" id="PF07524">
    <property type="entry name" value="Bromo_TP"/>
    <property type="match status" value="1"/>
</dbReference>
<feature type="region of interest" description="Disordered" evidence="10">
    <location>
        <begin position="788"/>
        <end position="825"/>
    </location>
</feature>
<dbReference type="SMART" id="SM00249">
    <property type="entry name" value="PHD"/>
    <property type="match status" value="1"/>
</dbReference>
<dbReference type="GO" id="GO:0005929">
    <property type="term" value="C:cilium"/>
    <property type="evidence" value="ECO:0007669"/>
    <property type="project" value="TreeGrafter"/>
</dbReference>
<feature type="region of interest" description="Disordered" evidence="10">
    <location>
        <begin position="655"/>
        <end position="725"/>
    </location>
</feature>
<comment type="subcellular location">
    <subcellularLocation>
        <location evidence="1">Nucleus</location>
    </subcellularLocation>
</comment>
<feature type="compositionally biased region" description="Low complexity" evidence="10">
    <location>
        <begin position="663"/>
        <end position="676"/>
    </location>
</feature>
<dbReference type="Gene3D" id="1.10.20.10">
    <property type="entry name" value="Histone, subunit A"/>
    <property type="match status" value="1"/>
</dbReference>
<keyword evidence="7" id="KW-0539">Nucleus</keyword>
<reference evidence="13" key="1">
    <citation type="journal article" date="2018" name="Nat. Microbiol.">
        <title>Leveraging single-cell genomics to expand the fungal tree of life.</title>
        <authorList>
            <person name="Ahrendt S.R."/>
            <person name="Quandt C.A."/>
            <person name="Ciobanu D."/>
            <person name="Clum A."/>
            <person name="Salamov A."/>
            <person name="Andreopoulos B."/>
            <person name="Cheng J.F."/>
            <person name="Woyke T."/>
            <person name="Pelin A."/>
            <person name="Henrissat B."/>
            <person name="Reynolds N.K."/>
            <person name="Benny G.L."/>
            <person name="Smith M.E."/>
            <person name="James T.Y."/>
            <person name="Grigoriev I.V."/>
        </authorList>
    </citation>
    <scope>NUCLEOTIDE SEQUENCE [LARGE SCALE GENOMIC DNA]</scope>
    <source>
        <strain evidence="13">ATCC 52028</strain>
    </source>
</reference>
<dbReference type="Proteomes" id="UP000274922">
    <property type="component" value="Unassembled WGS sequence"/>
</dbReference>
<feature type="domain" description="PHD-type" evidence="11">
    <location>
        <begin position="989"/>
        <end position="1037"/>
    </location>
</feature>
<feature type="compositionally biased region" description="Low complexity" evidence="10">
    <location>
        <begin position="339"/>
        <end position="348"/>
    </location>
</feature>
<dbReference type="PANTHER" id="PTHR31432">
    <property type="entry name" value="INTRAFLAGELLAR TRANSPORT PROTEIN 74 HOMOLOG"/>
    <property type="match status" value="1"/>
</dbReference>
<feature type="compositionally biased region" description="Low complexity" evidence="10">
    <location>
        <begin position="788"/>
        <end position="819"/>
    </location>
</feature>
<gene>
    <name evidence="12" type="ORF">CXG81DRAFT_16927</name>
</gene>
<evidence type="ECO:0000256" key="2">
    <source>
        <dbReference type="ARBA" id="ARBA00022723"/>
    </source>
</evidence>
<evidence type="ECO:0000256" key="9">
    <source>
        <dbReference type="SAM" id="Coils"/>
    </source>
</evidence>
<name>A0A4P9XDG2_9FUNG</name>
<feature type="coiled-coil region" evidence="9">
    <location>
        <begin position="1353"/>
        <end position="1451"/>
    </location>
</feature>
<keyword evidence="13" id="KW-1185">Reference proteome</keyword>
<feature type="compositionally biased region" description="Pro residues" evidence="10">
    <location>
        <begin position="579"/>
        <end position="592"/>
    </location>
</feature>
<dbReference type="GO" id="GO:0005634">
    <property type="term" value="C:nucleus"/>
    <property type="evidence" value="ECO:0007669"/>
    <property type="project" value="UniProtKB-SubCell"/>
</dbReference>
<feature type="compositionally biased region" description="Acidic residues" evidence="10">
    <location>
        <begin position="1622"/>
        <end position="1641"/>
    </location>
</feature>
<keyword evidence="6" id="KW-0804">Transcription</keyword>
<dbReference type="InterPro" id="IPR006565">
    <property type="entry name" value="BTP"/>
</dbReference>